<evidence type="ECO:0000259" key="3">
    <source>
        <dbReference type="Pfam" id="PF13087"/>
    </source>
</evidence>
<feature type="region of interest" description="Disordered" evidence="1">
    <location>
        <begin position="301"/>
        <end position="333"/>
    </location>
</feature>
<dbReference type="eggNOG" id="KOG1807">
    <property type="taxonomic scope" value="Eukaryota"/>
</dbReference>
<feature type="region of interest" description="Disordered" evidence="1">
    <location>
        <begin position="537"/>
        <end position="577"/>
    </location>
</feature>
<dbReference type="InterPro" id="IPR041677">
    <property type="entry name" value="DNA2/NAM7_AAA_11"/>
</dbReference>
<name>A0DRN2_PARTE</name>
<feature type="compositionally biased region" description="Low complexity" evidence="1">
    <location>
        <begin position="347"/>
        <end position="389"/>
    </location>
</feature>
<evidence type="ECO:0000313" key="5">
    <source>
        <dbReference type="EMBL" id="CAK85699.1"/>
    </source>
</evidence>
<feature type="compositionally biased region" description="Low complexity" evidence="1">
    <location>
        <begin position="313"/>
        <end position="333"/>
    </location>
</feature>
<feature type="domain" description="DNA2/NAM7 helicase-like C-terminal" evidence="3">
    <location>
        <begin position="1342"/>
        <end position="1520"/>
    </location>
</feature>
<accession>A0DRN2</accession>
<feature type="region of interest" description="Disordered" evidence="1">
    <location>
        <begin position="179"/>
        <end position="210"/>
    </location>
</feature>
<dbReference type="InterPro" id="IPR045055">
    <property type="entry name" value="DNA2/NAM7-like"/>
</dbReference>
<dbReference type="GO" id="GO:0031048">
    <property type="term" value="P:regulatory ncRNA-mediated heterochromatin formation"/>
    <property type="evidence" value="ECO:0000318"/>
    <property type="project" value="GO_Central"/>
</dbReference>
<dbReference type="GO" id="GO:0031380">
    <property type="term" value="C:nuclear RNA-directed RNA polymerase complex"/>
    <property type="evidence" value="ECO:0000318"/>
    <property type="project" value="GO_Central"/>
</dbReference>
<feature type="compositionally biased region" description="Basic and acidic residues" evidence="1">
    <location>
        <begin position="424"/>
        <end position="436"/>
    </location>
</feature>
<dbReference type="Proteomes" id="UP000000600">
    <property type="component" value="Unassembled WGS sequence"/>
</dbReference>
<dbReference type="OrthoDB" id="392140at2759"/>
<dbReference type="EMBL" id="CT868541">
    <property type="protein sequence ID" value="CAK85699.1"/>
    <property type="molecule type" value="Genomic_DNA"/>
</dbReference>
<dbReference type="FunFam" id="3.40.50.300:FF:004763">
    <property type="entry name" value="Uncharacterized protein"/>
    <property type="match status" value="1"/>
</dbReference>
<dbReference type="InterPro" id="IPR047187">
    <property type="entry name" value="SF1_C_Upf1"/>
</dbReference>
<feature type="compositionally biased region" description="Low complexity" evidence="1">
    <location>
        <begin position="192"/>
        <end position="205"/>
    </location>
</feature>
<dbReference type="STRING" id="5888.A0DRN2"/>
<dbReference type="OMA" id="CLQMIEP"/>
<dbReference type="Pfam" id="PF25396">
    <property type="entry name" value="ZNFX1"/>
    <property type="match status" value="1"/>
</dbReference>
<dbReference type="PANTHER" id="PTHR10887:SF341">
    <property type="entry name" value="NFX1-TYPE ZINC FINGER-CONTAINING PROTEIN 1"/>
    <property type="match status" value="1"/>
</dbReference>
<evidence type="ECO:0000259" key="2">
    <source>
        <dbReference type="Pfam" id="PF13086"/>
    </source>
</evidence>
<protein>
    <recommendedName>
        <fullName evidence="7">P-loop containing nucleoside triphosphate hydrolase</fullName>
    </recommendedName>
</protein>
<dbReference type="Pfam" id="PF13086">
    <property type="entry name" value="AAA_11"/>
    <property type="match status" value="1"/>
</dbReference>
<dbReference type="InterPro" id="IPR057373">
    <property type="entry name" value="ZNFX1"/>
</dbReference>
<dbReference type="Gene3D" id="3.40.50.300">
    <property type="entry name" value="P-loop containing nucleotide triphosphate hydrolases"/>
    <property type="match status" value="3"/>
</dbReference>
<reference evidence="5 6" key="1">
    <citation type="journal article" date="2006" name="Nature">
        <title>Global trends of whole-genome duplications revealed by the ciliate Paramecium tetraurelia.</title>
        <authorList>
            <consortium name="Genoscope"/>
            <person name="Aury J.-M."/>
            <person name="Jaillon O."/>
            <person name="Duret L."/>
            <person name="Noel B."/>
            <person name="Jubin C."/>
            <person name="Porcel B.M."/>
            <person name="Segurens B."/>
            <person name="Daubin V."/>
            <person name="Anthouard V."/>
            <person name="Aiach N."/>
            <person name="Arnaiz O."/>
            <person name="Billaut A."/>
            <person name="Beisson J."/>
            <person name="Blanc I."/>
            <person name="Bouhouche K."/>
            <person name="Camara F."/>
            <person name="Duharcourt S."/>
            <person name="Guigo R."/>
            <person name="Gogendeau D."/>
            <person name="Katinka M."/>
            <person name="Keller A.-M."/>
            <person name="Kissmehl R."/>
            <person name="Klotz C."/>
            <person name="Koll F."/>
            <person name="Le Moue A."/>
            <person name="Lepere C."/>
            <person name="Malinsky S."/>
            <person name="Nowacki M."/>
            <person name="Nowak J.K."/>
            <person name="Plattner H."/>
            <person name="Poulain J."/>
            <person name="Ruiz F."/>
            <person name="Serrano V."/>
            <person name="Zagulski M."/>
            <person name="Dessen P."/>
            <person name="Betermier M."/>
            <person name="Weissenbach J."/>
            <person name="Scarpelli C."/>
            <person name="Schachter V."/>
            <person name="Sperling L."/>
            <person name="Meyer E."/>
            <person name="Cohen J."/>
            <person name="Wincker P."/>
        </authorList>
    </citation>
    <scope>NUCLEOTIDE SEQUENCE [LARGE SCALE GENOMIC DNA]</scope>
    <source>
        <strain evidence="5 6">Stock d4-2</strain>
    </source>
</reference>
<dbReference type="PANTHER" id="PTHR10887">
    <property type="entry name" value="DNA2/NAM7 HELICASE FAMILY"/>
    <property type="match status" value="1"/>
</dbReference>
<dbReference type="SUPFAM" id="SSF52540">
    <property type="entry name" value="P-loop containing nucleoside triphosphate hydrolases"/>
    <property type="match status" value="1"/>
</dbReference>
<feature type="domain" description="ZNFX1" evidence="4">
    <location>
        <begin position="696"/>
        <end position="772"/>
    </location>
</feature>
<organism evidence="5 6">
    <name type="scientific">Paramecium tetraurelia</name>
    <dbReference type="NCBI Taxonomy" id="5888"/>
    <lineage>
        <taxon>Eukaryota</taxon>
        <taxon>Sar</taxon>
        <taxon>Alveolata</taxon>
        <taxon>Ciliophora</taxon>
        <taxon>Intramacronucleata</taxon>
        <taxon>Oligohymenophorea</taxon>
        <taxon>Peniculida</taxon>
        <taxon>Parameciidae</taxon>
        <taxon>Paramecium</taxon>
    </lineage>
</organism>
<sequence>MQLFLISIEQAYTKFINKNNWEEALASDYDQAEKLEAFFLRYHRGPQELKMAIDNVTLKYFPTLLQCCLESLVFLSKPNKKKYSGYIDQILGSTHFYNLFSKELQIMNAKLGWGDDDVTRYQKFINYFLKVVHNSLELQLQQLPKYVNLLRETVSNLEKRNSKFTQVLRDIKDLYDKLTNPQPSSIYQPKPQNVVNQGTNQQQTQEPQYRPRNFQVEFLKDNRQNNVNLPQSQSYQNNLPQIQQQQFVQIQPTSNNTQSNIYQPRLNQANNIQTYQQNNIQNSKIDNNNLQGFQTLQFDSQSQIPQNHRPPLQTNTQQQYQHNQQTPQQSQIQQNSFVPYQSFQNQQIQQNQYPPPQQQIQQNQTTSQQLDSYYQKQQNQPEYYQPKQQKQQEEQWVEKPQVQQFRRSDIPRQQDNQNKYQQQYREDNGSQYEVKKNSGPQYEVKQYDVPQYEVKKSNAPEYEAKQYNTQYEAKQNNDPQYEAKQYNAQQYNTQQYDEKQYNSSQCEVKQSNASLYEAKQYNEQKYEGKQYNTRQYNDKQDNAPEYEVKKPTKFSRNYENSQQEYRSSNQGYQNKPINIENYKPNIEYYNQMKNFYQQNQSSYEQNRQKQTEQAYVSYKDCSIEPMVKEFETVPNKDFVYGGCIFEIPIGQPFKSRELFLNNHFFILREDYLKSFRNVVARLKQNHFEELSYEVLQNAFLYYNVLIENITVTNRGLQFAVTMNAYDARNNSINWVKTTRLMPGSLLLLSTIKLEFMLFGTVVEKPKADRNGRVAILLILIGLSIKEQLKFVNSLLSQEQNLVAIENKTYFETYTHFLSCLQMIEPSRFPFAEQIVFGSKVMPRPGYLDNQQVRNEGIVYDIDLKFDLHQQKRIGQKERINIMREWPNVNTESLDESQLQAIKSILKNGISLIQGPPGTGKTFCGALGVRILLENQYKWNQNYQYQNKPILIVCQTNHALDQFLSHMLTFCRMEDIVRIGGRCKVKEFEPMLLTSNQQLRKIHFNWPDFLDLREDLDIKLRNLLNLTDNVNYKDVEQYMPELLERVIFQYLEIEDLNFHNPLSSVSRKQIMHMWLDNFKPQIEQANKIIDIEEANSNYLLQRQVNRKKFKPILVYKFSDLDHQFRLTDEAQQQLDDDLDEEFLDENQNIDSDEEENRKIFTTSEKSGKEEFVRKLIEDSRTMKRLLNRLGQENEVSFNVILNEINQKQNYQIWEMPQAKRNVITRYIFSQKFQHLFQLLQREVDQYEIYVKQLKQAYIDRDMKYIQTKRIVGATLSGCAKYAEKLSNLKFNILVVEEAGEVLESNLIAVLSQQINHLILIGDHQQLKPHLECYDLEVKFRANISLFERLIKNGLEYATLRYQRRMKSKFADFIRLIYKDYKDHSSIEEQNKIHLEGFNSDLLFFDHRKSEDKKLYSSSKQNQFEARMIVKMVDYLLKNGHTNQQITILTTYVRQALYIQKECGNRNIKVQAIDNYQGEENDIILLSLVRSNDEYKLGFVAIDNRVCVALSRARLGLYVFGDFDFIKVTPDVTGLWLKIIDLAEQKGVIKNHIELKCSSHNQITKIYDVKDWDQVKGGGCQNTCGAEFPCGHICQLRCHKSNHLQNDCPENCEKILTCGHQCYGRCKQYPCPPCRTMVQKQIQECGHTTSIQCSDQHKKTKCRERCEKILNCGHQCALQCIDDCKMNKCLIQIQYTLPLCKHVMSIGCDDQNYLNKLICQQPCQSQSICGHQCCGSCGVCFEKFHYPCQNVCEKILLCGHKCKQLCSVECYKCEDKCEIECNCNTQCKKKCNEKCNPCQNNCKLSCQHTNCTKKCYEICDRKPCNQKCDKKLKCGCDCMGFCGEVCPEICQIQDHKNQFADKDTIYYQLECKCNFISEAEFLDQYFDSQQSNFIHCPKCNQIIWRSRRYQSQVKNSLIQFNIEKEKALLKQQITNDKIKSAIKLTEEKLELIQKNKIKDNDSFLDKILQGLKYEMQQYNAWKPQKMSYHYFKCVKRQLKYYETTLELIGCLNDNQLFNIHKNNLIHQYLLNEDFRSSYSKSFWWKVAYKMENLLLYQKIIAQYQKTKDIEFQNISYAIEDSNFYLDDGKKQSFEKILNESIAGQQ</sequence>
<feature type="compositionally biased region" description="Low complexity" evidence="1">
    <location>
        <begin position="413"/>
        <end position="423"/>
    </location>
</feature>
<evidence type="ECO:0000313" key="6">
    <source>
        <dbReference type="Proteomes" id="UP000000600"/>
    </source>
</evidence>
<dbReference type="Pfam" id="PF13087">
    <property type="entry name" value="AAA_12"/>
    <property type="match status" value="1"/>
</dbReference>
<dbReference type="CDD" id="cd18808">
    <property type="entry name" value="SF1_C_Upf1"/>
    <property type="match status" value="1"/>
</dbReference>
<dbReference type="GO" id="GO:0003723">
    <property type="term" value="F:RNA binding"/>
    <property type="evidence" value="ECO:0000318"/>
    <property type="project" value="GO_Central"/>
</dbReference>
<evidence type="ECO:0000259" key="4">
    <source>
        <dbReference type="Pfam" id="PF25396"/>
    </source>
</evidence>
<feature type="compositionally biased region" description="Polar residues" evidence="1">
    <location>
        <begin position="554"/>
        <end position="576"/>
    </location>
</feature>
<dbReference type="HOGENOM" id="CLU_232361_0_0_1"/>
<gene>
    <name evidence="5" type="ORF">GSPATT00019417001</name>
</gene>
<dbReference type="CDD" id="cd06008">
    <property type="entry name" value="NF-X1-zinc-finger"/>
    <property type="match status" value="2"/>
</dbReference>
<dbReference type="GO" id="GO:0004386">
    <property type="term" value="F:helicase activity"/>
    <property type="evidence" value="ECO:0007669"/>
    <property type="project" value="InterPro"/>
</dbReference>
<feature type="region of interest" description="Disordered" evidence="1">
    <location>
        <begin position="347"/>
        <end position="454"/>
    </location>
</feature>
<evidence type="ECO:0008006" key="7">
    <source>
        <dbReference type="Google" id="ProtNLM"/>
    </source>
</evidence>
<evidence type="ECO:0000256" key="1">
    <source>
        <dbReference type="SAM" id="MobiDB-lite"/>
    </source>
</evidence>
<dbReference type="RefSeq" id="XP_001453096.1">
    <property type="nucleotide sequence ID" value="XM_001453059.1"/>
</dbReference>
<dbReference type="KEGG" id="ptm:GSPATT00019417001"/>
<dbReference type="InterPro" id="IPR027417">
    <property type="entry name" value="P-loop_NTPase"/>
</dbReference>
<feature type="domain" description="DNA2/NAM7 helicase helicase" evidence="2">
    <location>
        <begin position="893"/>
        <end position="1327"/>
    </location>
</feature>
<dbReference type="GeneID" id="5038881"/>
<keyword evidence="6" id="KW-1185">Reference proteome</keyword>
<proteinExistence type="predicted"/>
<dbReference type="FunFam" id="3.40.50.300:FF:001366">
    <property type="entry name" value="ATP binding protein, putative"/>
    <property type="match status" value="1"/>
</dbReference>
<feature type="compositionally biased region" description="Polar residues" evidence="1">
    <location>
        <begin position="179"/>
        <end position="191"/>
    </location>
</feature>
<feature type="compositionally biased region" description="Basic and acidic residues" evidence="1">
    <location>
        <begin position="537"/>
        <end position="550"/>
    </location>
</feature>
<dbReference type="InterPro" id="IPR041679">
    <property type="entry name" value="DNA2/NAM7-like_C"/>
</dbReference>
<dbReference type="InParanoid" id="A0DRN2"/>